<proteinExistence type="predicted"/>
<dbReference type="Pfam" id="PF03415">
    <property type="entry name" value="Peptidase_C11"/>
    <property type="match status" value="1"/>
</dbReference>
<name>E1IF13_9CHLR</name>
<dbReference type="STRING" id="765420.OSCT_1914"/>
<dbReference type="EMBL" id="ADVR01000079">
    <property type="protein sequence ID" value="EFO80217.1"/>
    <property type="molecule type" value="Genomic_DNA"/>
</dbReference>
<sequence>MMLYSDADDQVLEQDMVIDLNEAERAGSSEQVTIVAQVDRYRGGFKGDDNWHSARRIEIQQDDDLDQLNSHVVEDLGEVNMADGQTLIDFVVWATETYPADHHVLILSDHGMGWPGGWSDASHTDPGPDGLGLTADGDMLLLDEIDAALEEIRSQTGIAAFELIGFDACLMGQIEVVTAMAPHANYVVASEELEPALGWAYASFLGELVADPGMDGATLATLIVDSYIHRDERIVDDRARAMFVEENFDTRAKMSAEEVAADMSLDVTLAAYDTAALPDLLAALDELSLAMSESAKKPIASARTYAQRFENTFGDGPSPYIDLGNFAALLKQKTDDENVQAAADQLLDALQAVVIAETHGEARPGATGLSIYFPTSKLYKSRDAGRKVYAQVASRFADEAAWENYLDFYYYDVAMEAPRPSDVRSLVAPGASELTLADLVLSASEINQAEAVTVDISVDGEQIGFIYFFTGFYNPEDDSILVADVDYIDAGASLTINGVSYPDWGEERPVEFSYDWEPVRYGINDGNQTIFALFEPWDYGDEVATYVVRGTYTFSDGNSRPAQLFFKDYELIKVLGFSPQGEASAPSEIRPQDGDTFTVENQIILLHSDDPDAEEEYITVPGSSVTFGTQPLSMEEMIAPAGDYVLGVQAEDMDGNIYETYTSVFVNE</sequence>
<organism evidence="1 2">
    <name type="scientific">Oscillochloris trichoides DG-6</name>
    <dbReference type="NCBI Taxonomy" id="765420"/>
    <lineage>
        <taxon>Bacteria</taxon>
        <taxon>Bacillati</taxon>
        <taxon>Chloroflexota</taxon>
        <taxon>Chloroflexia</taxon>
        <taxon>Chloroflexales</taxon>
        <taxon>Chloroflexineae</taxon>
        <taxon>Oscillochloridaceae</taxon>
        <taxon>Oscillochloris</taxon>
    </lineage>
</organism>
<dbReference type="PANTHER" id="PTHR37835">
    <property type="entry name" value="ALPHA-CLOSTRIPAIN"/>
    <property type="match status" value="1"/>
</dbReference>
<reference evidence="1 2" key="1">
    <citation type="journal article" date="2011" name="J. Bacteriol.">
        <title>Draft genome sequence of the anoxygenic filamentous phototrophic bacterium Oscillochloris trichoides subsp. DG-6.</title>
        <authorList>
            <person name="Kuznetsov B.B."/>
            <person name="Ivanovsky R.N."/>
            <person name="Keppen O.I."/>
            <person name="Sukhacheva M.V."/>
            <person name="Bumazhkin B.K."/>
            <person name="Patutina E.O."/>
            <person name="Beletsky A.V."/>
            <person name="Mardanov A.V."/>
            <person name="Baslerov R.V."/>
            <person name="Panteleeva A.N."/>
            <person name="Kolganova T.V."/>
            <person name="Ravin N.V."/>
            <person name="Skryabin K.G."/>
        </authorList>
    </citation>
    <scope>NUCLEOTIDE SEQUENCE [LARGE SCALE GENOMIC DNA]</scope>
    <source>
        <strain evidence="1 2">DG-6</strain>
    </source>
</reference>
<keyword evidence="2" id="KW-1185">Reference proteome</keyword>
<evidence type="ECO:0000313" key="2">
    <source>
        <dbReference type="Proteomes" id="UP000054010"/>
    </source>
</evidence>
<dbReference type="HOGENOM" id="CLU_379793_0_0_0"/>
<accession>E1IF13</accession>
<gene>
    <name evidence="1" type="ORF">OSCT_1914</name>
</gene>
<dbReference type="InterPro" id="IPR005077">
    <property type="entry name" value="Peptidase_C11"/>
</dbReference>
<comment type="caution">
    <text evidence="1">The sequence shown here is derived from an EMBL/GenBank/DDBJ whole genome shotgun (WGS) entry which is preliminary data.</text>
</comment>
<dbReference type="eggNOG" id="COG1716">
    <property type="taxonomic scope" value="Bacteria"/>
</dbReference>
<dbReference type="Proteomes" id="UP000054010">
    <property type="component" value="Unassembled WGS sequence"/>
</dbReference>
<evidence type="ECO:0000313" key="1">
    <source>
        <dbReference type="EMBL" id="EFO80217.1"/>
    </source>
</evidence>
<dbReference type="PANTHER" id="PTHR37835:SF1">
    <property type="entry name" value="ALPHA-CLOSTRIPAIN"/>
    <property type="match status" value="1"/>
</dbReference>
<dbReference type="AlphaFoldDB" id="E1IF13"/>
<protein>
    <submittedName>
        <fullName evidence="1">Peptidase C11 clostripain</fullName>
    </submittedName>
</protein>
<dbReference type="Gene3D" id="3.40.50.11970">
    <property type="match status" value="1"/>
</dbReference>